<proteinExistence type="predicted"/>
<sequence>MLLHHANGQYERMISGKGSNRGHVHVTELIMVAVAARVAMHATLPCLGIKSTFAPAIAASGVSRIDRSGISNNFSPASSDTAASIAAYLI</sequence>
<name>A0ABD3N3Y4_9STRA</name>
<organism evidence="1 2">
    <name type="scientific">Discostella pseudostelligera</name>
    <dbReference type="NCBI Taxonomy" id="259834"/>
    <lineage>
        <taxon>Eukaryota</taxon>
        <taxon>Sar</taxon>
        <taxon>Stramenopiles</taxon>
        <taxon>Ochrophyta</taxon>
        <taxon>Bacillariophyta</taxon>
        <taxon>Coscinodiscophyceae</taxon>
        <taxon>Thalassiosirophycidae</taxon>
        <taxon>Stephanodiscales</taxon>
        <taxon>Stephanodiscaceae</taxon>
        <taxon>Discostella</taxon>
    </lineage>
</organism>
<evidence type="ECO:0000313" key="2">
    <source>
        <dbReference type="Proteomes" id="UP001530293"/>
    </source>
</evidence>
<evidence type="ECO:0000313" key="1">
    <source>
        <dbReference type="EMBL" id="KAL3770839.1"/>
    </source>
</evidence>
<dbReference type="EMBL" id="JALLBG020000035">
    <property type="protein sequence ID" value="KAL3770839.1"/>
    <property type="molecule type" value="Genomic_DNA"/>
</dbReference>
<dbReference type="Proteomes" id="UP001530293">
    <property type="component" value="Unassembled WGS sequence"/>
</dbReference>
<reference evidence="1 2" key="1">
    <citation type="submission" date="2024-10" db="EMBL/GenBank/DDBJ databases">
        <title>Updated reference genomes for cyclostephanoid diatoms.</title>
        <authorList>
            <person name="Roberts W.R."/>
            <person name="Alverson A.J."/>
        </authorList>
    </citation>
    <scope>NUCLEOTIDE SEQUENCE [LARGE SCALE GENOMIC DNA]</scope>
    <source>
        <strain evidence="1 2">AJA232-27</strain>
    </source>
</reference>
<keyword evidence="2" id="KW-1185">Reference proteome</keyword>
<gene>
    <name evidence="1" type="ORF">ACHAWU_006398</name>
</gene>
<accession>A0ABD3N3Y4</accession>
<dbReference type="AlphaFoldDB" id="A0ABD3N3Y4"/>
<comment type="caution">
    <text evidence="1">The sequence shown here is derived from an EMBL/GenBank/DDBJ whole genome shotgun (WGS) entry which is preliminary data.</text>
</comment>
<protein>
    <submittedName>
        <fullName evidence="1">Uncharacterized protein</fullName>
    </submittedName>
</protein>